<dbReference type="Pfam" id="PF01223">
    <property type="entry name" value="Endonuclease_NS"/>
    <property type="match status" value="1"/>
</dbReference>
<accession>A0ABD0WYF1</accession>
<evidence type="ECO:0000313" key="4">
    <source>
        <dbReference type="EMBL" id="KAL0970661.1"/>
    </source>
</evidence>
<dbReference type="InterPro" id="IPR001604">
    <property type="entry name" value="Endo_G_ENPP1-like_dom"/>
</dbReference>
<organism evidence="4 5">
    <name type="scientific">Umbra pygmaea</name>
    <name type="common">Eastern mudminnow</name>
    <dbReference type="NCBI Taxonomy" id="75934"/>
    <lineage>
        <taxon>Eukaryota</taxon>
        <taxon>Metazoa</taxon>
        <taxon>Chordata</taxon>
        <taxon>Craniata</taxon>
        <taxon>Vertebrata</taxon>
        <taxon>Euteleostomi</taxon>
        <taxon>Actinopterygii</taxon>
        <taxon>Neopterygii</taxon>
        <taxon>Teleostei</taxon>
        <taxon>Protacanthopterygii</taxon>
        <taxon>Esociformes</taxon>
        <taxon>Umbridae</taxon>
        <taxon>Umbra</taxon>
    </lineage>
</organism>
<proteinExistence type="predicted"/>
<dbReference type="SMART" id="SM00477">
    <property type="entry name" value="NUC"/>
    <property type="match status" value="1"/>
</dbReference>
<evidence type="ECO:0000259" key="2">
    <source>
        <dbReference type="SMART" id="SM00477"/>
    </source>
</evidence>
<dbReference type="InterPro" id="IPR039015">
    <property type="entry name" value="ENDOD1"/>
</dbReference>
<feature type="domain" description="ENPP1-3/EXOG-like endonuclease/phosphodiesterase" evidence="2">
    <location>
        <begin position="77"/>
        <end position="198"/>
    </location>
</feature>
<dbReference type="Proteomes" id="UP001557470">
    <property type="component" value="Unassembled WGS sequence"/>
</dbReference>
<evidence type="ECO:0000256" key="1">
    <source>
        <dbReference type="SAM" id="SignalP"/>
    </source>
</evidence>
<name>A0ABD0WYF1_UMBPY</name>
<dbReference type="Gene3D" id="3.40.570.10">
    <property type="entry name" value="Extracellular Endonuclease, subunit A"/>
    <property type="match status" value="1"/>
</dbReference>
<dbReference type="InterPro" id="IPR044925">
    <property type="entry name" value="His-Me_finger_sf"/>
</dbReference>
<feature type="chain" id="PRO_5044795568" evidence="1">
    <location>
        <begin position="23"/>
        <end position="201"/>
    </location>
</feature>
<reference evidence="4 5" key="1">
    <citation type="submission" date="2024-06" db="EMBL/GenBank/DDBJ databases">
        <authorList>
            <person name="Pan Q."/>
            <person name="Wen M."/>
            <person name="Jouanno E."/>
            <person name="Zahm M."/>
            <person name="Klopp C."/>
            <person name="Cabau C."/>
            <person name="Louis A."/>
            <person name="Berthelot C."/>
            <person name="Parey E."/>
            <person name="Roest Crollius H."/>
            <person name="Montfort J."/>
            <person name="Robinson-Rechavi M."/>
            <person name="Bouchez O."/>
            <person name="Lampietro C."/>
            <person name="Lopez Roques C."/>
            <person name="Donnadieu C."/>
            <person name="Postlethwait J."/>
            <person name="Bobe J."/>
            <person name="Verreycken H."/>
            <person name="Guiguen Y."/>
        </authorList>
    </citation>
    <scope>NUCLEOTIDE SEQUENCE [LARGE SCALE GENOMIC DNA]</scope>
    <source>
        <strain evidence="4">Up_M1</strain>
        <tissue evidence="4">Testis</tissue>
    </source>
</reference>
<dbReference type="EMBL" id="JAGEUA010000007">
    <property type="protein sequence ID" value="KAL0970661.1"/>
    <property type="molecule type" value="Genomic_DNA"/>
</dbReference>
<evidence type="ECO:0000259" key="3">
    <source>
        <dbReference type="SMART" id="SM00892"/>
    </source>
</evidence>
<keyword evidence="5" id="KW-1185">Reference proteome</keyword>
<dbReference type="PANTHER" id="PTHR21472:SF15">
    <property type="entry name" value="ENDONUCLEASE DOMAIN-CONTAINING 1 PROTEIN-RELATED"/>
    <property type="match status" value="1"/>
</dbReference>
<feature type="domain" description="DNA/RNA non-specific endonuclease/pyrophosphatase/phosphodiesterase" evidence="3">
    <location>
        <begin position="76"/>
        <end position="201"/>
    </location>
</feature>
<dbReference type="AlphaFoldDB" id="A0ABD0WYF1"/>
<dbReference type="InterPro" id="IPR020821">
    <property type="entry name" value="ENPP1-3/EXOG-like_nuc-like"/>
</dbReference>
<feature type="signal peptide" evidence="1">
    <location>
        <begin position="1"/>
        <end position="22"/>
    </location>
</feature>
<comment type="caution">
    <text evidence="4">The sequence shown here is derived from an EMBL/GenBank/DDBJ whole genome shotgun (WGS) entry which is preliminary data.</text>
</comment>
<protein>
    <submittedName>
        <fullName evidence="4">Uncharacterized protein</fullName>
    </submittedName>
</protein>
<gene>
    <name evidence="4" type="ORF">UPYG_G00245270</name>
</gene>
<dbReference type="PANTHER" id="PTHR21472">
    <property type="entry name" value="ENDONUCLEASE DOMAIN-CONTAINING 1 PROTEIN ENDOD1"/>
    <property type="match status" value="1"/>
</dbReference>
<dbReference type="InterPro" id="IPR044929">
    <property type="entry name" value="DNA/RNA_non-sp_Endonuclease_sf"/>
</dbReference>
<evidence type="ECO:0000313" key="5">
    <source>
        <dbReference type="Proteomes" id="UP001557470"/>
    </source>
</evidence>
<dbReference type="SMART" id="SM00892">
    <property type="entry name" value="Endonuclease_NS"/>
    <property type="match status" value="1"/>
</dbReference>
<sequence length="201" mass="22726">MMGLLKLLSALLLLSLLPTGLFQVVNKFSDVPQCEGFFLDLTPNIPDIFVAGDVQNTRYKPICQFFETMEKKILVRTYTFATLYDTDNKIPVFSAYTFTGTVTEGPTSTTWVTEPDLEDDEQAVNADYKGKKDILDKGHLFPCLFAPSAKAKTSTYILTNTVPQVSSFNRNEWKTMEGRIKNLEDDEELVESHEVLLFCII</sequence>
<keyword evidence="1" id="KW-0732">Signal</keyword>
<dbReference type="SUPFAM" id="SSF54060">
    <property type="entry name" value="His-Me finger endonucleases"/>
    <property type="match status" value="1"/>
</dbReference>